<dbReference type="Gramene" id="PRQ52738">
    <property type="protein sequence ID" value="PRQ52738"/>
    <property type="gene ID" value="RchiOBHm_Chr2g0158711"/>
</dbReference>
<comment type="caution">
    <text evidence="1">The sequence shown here is derived from an EMBL/GenBank/DDBJ whole genome shotgun (WGS) entry which is preliminary data.</text>
</comment>
<keyword evidence="2" id="KW-1185">Reference proteome</keyword>
<dbReference type="Proteomes" id="UP000238479">
    <property type="component" value="Chromosome 2"/>
</dbReference>
<reference evidence="1 2" key="1">
    <citation type="journal article" date="2018" name="Nat. Genet.">
        <title>The Rosa genome provides new insights in the design of modern roses.</title>
        <authorList>
            <person name="Bendahmane M."/>
        </authorList>
    </citation>
    <scope>NUCLEOTIDE SEQUENCE [LARGE SCALE GENOMIC DNA]</scope>
    <source>
        <strain evidence="2">cv. Old Blush</strain>
    </source>
</reference>
<accession>A0A2P6S224</accession>
<organism evidence="1 2">
    <name type="scientific">Rosa chinensis</name>
    <name type="common">China rose</name>
    <dbReference type="NCBI Taxonomy" id="74649"/>
    <lineage>
        <taxon>Eukaryota</taxon>
        <taxon>Viridiplantae</taxon>
        <taxon>Streptophyta</taxon>
        <taxon>Embryophyta</taxon>
        <taxon>Tracheophyta</taxon>
        <taxon>Spermatophyta</taxon>
        <taxon>Magnoliopsida</taxon>
        <taxon>eudicotyledons</taxon>
        <taxon>Gunneridae</taxon>
        <taxon>Pentapetalae</taxon>
        <taxon>rosids</taxon>
        <taxon>fabids</taxon>
        <taxon>Rosales</taxon>
        <taxon>Rosaceae</taxon>
        <taxon>Rosoideae</taxon>
        <taxon>Rosoideae incertae sedis</taxon>
        <taxon>Rosa</taxon>
    </lineage>
</organism>
<proteinExistence type="predicted"/>
<evidence type="ECO:0000313" key="1">
    <source>
        <dbReference type="EMBL" id="PRQ52738.1"/>
    </source>
</evidence>
<gene>
    <name evidence="1" type="ORF">RchiOBHm_Chr2g0158711</name>
</gene>
<protein>
    <submittedName>
        <fullName evidence="1">Uncharacterized protein</fullName>
    </submittedName>
</protein>
<evidence type="ECO:0000313" key="2">
    <source>
        <dbReference type="Proteomes" id="UP000238479"/>
    </source>
</evidence>
<sequence length="111" mass="12315">MEAPNPDCGLARLPSRLIGPLRLRRHRPVEIYLPSRGGRCHCALGLCRRRPREGVRGRTRLGGTHGLVSLTWNSCRKRERQGGGGCSASTYLPHYLSKPNPDSDLVIWSSS</sequence>
<dbReference type="EMBL" id="PDCK01000040">
    <property type="protein sequence ID" value="PRQ52738.1"/>
    <property type="molecule type" value="Genomic_DNA"/>
</dbReference>
<name>A0A2P6S224_ROSCH</name>
<dbReference type="AlphaFoldDB" id="A0A2P6S224"/>